<protein>
    <recommendedName>
        <fullName evidence="3">Erythromycin esterase family protein</fullName>
    </recommendedName>
</protein>
<sequence length="828" mass="95031">MKFLFTLSFILFINFTFSQKTIPGEYSAIHNDDYSFLAAKLKNKKIVLLGEQTHGDGATFDEKVNLIKYLHEKQNYNTIVFESGLYDQYKAFEEYSKKKAPVAVFDKSILDIWSDTKAFQNLLFYIEDRAKQKDTIKISGFDSQEGLLFTNHFMNDLTQLIQNRKITITKNSFTRIEKAFIFRDLENIATSKKDSLALYQDFDLVVNALQNIKNPTLHEKIIKQVFGSKISDVSFEVLQLQRQKIAVQNPRDEQMAKNLIFLSELYPNEKMICWGASYHFAANVRETEFTDLTETYLQNQANIELKTTGFSDYIPGEGAKLLEGGLPMGGFLKDYFKDQMYSIAFSSYEGQYGRVDDKTFPILTPPENSIEQQHVNNGYNKVFFEFDKKDTNLYYCSAFGNIPIKAKWNTIFDGFLFLKKSYQPETRIFEEDIPSDAKKDVFVVNGKINDSKNNRVIPNADISVLKANRSILANKDGLFSFIIEKENFNDKMVISAFGYISDTISVQNLTDKNKHQVKIKLKQYQFQGIALGEVVVKSNLKALTAEEIVAKAQSNAELNYYQNPYNQTFFFRNQVIKNNAIISHDESVIATYNAAGMKGVNTPDEKMYGEIQQTREIVQNSSKNKYSGISTFAFLFDRDLVLSKANVLYKPAAYTLKKEGIVPYNDQKVYKISFQNNAPDTYSTGYGYPAPKKSSGFLYIDTQTFAVLKYEHCVAREPFEIKSQAGKTAQMNHRIIITYKLSEGKYFINYLNVTDKSIITSTADNSFLYNTYNVSNLMSTEVKTVNSQKLNRPLLKISLNNPVPENSYYWKTNSFILPDEKIIFDVCY</sequence>
<keyword evidence="2" id="KW-1185">Reference proteome</keyword>
<dbReference type="GO" id="GO:0046677">
    <property type="term" value="P:response to antibiotic"/>
    <property type="evidence" value="ECO:0007669"/>
    <property type="project" value="InterPro"/>
</dbReference>
<dbReference type="Gene3D" id="3.40.1660.10">
    <property type="entry name" value="EreA-like (biosynthetic domain)"/>
    <property type="match status" value="2"/>
</dbReference>
<evidence type="ECO:0008006" key="3">
    <source>
        <dbReference type="Google" id="ProtNLM"/>
    </source>
</evidence>
<evidence type="ECO:0000313" key="1">
    <source>
        <dbReference type="EMBL" id="RUT70307.1"/>
    </source>
</evidence>
<dbReference type="Pfam" id="PF13715">
    <property type="entry name" value="CarbopepD_reg_2"/>
    <property type="match status" value="1"/>
</dbReference>
<name>A0A434A7I7_9FLAO</name>
<dbReference type="OrthoDB" id="9810066at2"/>
<dbReference type="InterPro" id="IPR008969">
    <property type="entry name" value="CarboxyPept-like_regulatory"/>
</dbReference>
<dbReference type="Gene3D" id="2.60.40.1120">
    <property type="entry name" value="Carboxypeptidase-like, regulatory domain"/>
    <property type="match status" value="1"/>
</dbReference>
<dbReference type="EMBL" id="QWDM01000006">
    <property type="protein sequence ID" value="RUT70307.1"/>
    <property type="molecule type" value="Genomic_DNA"/>
</dbReference>
<dbReference type="AlphaFoldDB" id="A0A434A7I7"/>
<organism evidence="1 2">
    <name type="scientific">Flavobacterium cupreum</name>
    <dbReference type="NCBI Taxonomy" id="2133766"/>
    <lineage>
        <taxon>Bacteria</taxon>
        <taxon>Pseudomonadati</taxon>
        <taxon>Bacteroidota</taxon>
        <taxon>Flavobacteriia</taxon>
        <taxon>Flavobacteriales</taxon>
        <taxon>Flavobacteriaceae</taxon>
        <taxon>Flavobacterium</taxon>
    </lineage>
</organism>
<accession>A0A434A7I7</accession>
<comment type="caution">
    <text evidence="1">The sequence shown here is derived from an EMBL/GenBank/DDBJ whole genome shotgun (WGS) entry which is preliminary data.</text>
</comment>
<dbReference type="InterPro" id="IPR007815">
    <property type="entry name" value="Emycin_Estase"/>
</dbReference>
<dbReference type="InterPro" id="IPR052036">
    <property type="entry name" value="Hydrolase/PRTase-associated"/>
</dbReference>
<reference evidence="2" key="1">
    <citation type="journal article" date="2019" name="Syst. Appl. Microbiol.">
        <title>Flavobacterium circumlabens sp. nov. and Flavobacterium cupreum sp. nov., two psychrotrophic species isolated from Antarctic environmental samples.</title>
        <authorList>
            <person name="Kralova S."/>
            <person name="Busse H.-J."/>
            <person name="Svec P."/>
            <person name="Maslanova I."/>
            <person name="Stankova E."/>
            <person name="Bartak M."/>
            <person name="Sedlacek I."/>
        </authorList>
    </citation>
    <scope>NUCLEOTIDE SEQUENCE [LARGE SCALE GENOMIC DNA]</scope>
    <source>
        <strain evidence="2">CCM 8825</strain>
    </source>
</reference>
<dbReference type="PANTHER" id="PTHR31299">
    <property type="entry name" value="ESTERASE, PUTATIVE (AFU_ORTHOLOGUE AFUA_1G05850)-RELATED"/>
    <property type="match status" value="1"/>
</dbReference>
<proteinExistence type="predicted"/>
<dbReference type="RefSeq" id="WP_127338394.1">
    <property type="nucleotide sequence ID" value="NZ_QWDM01000006.1"/>
</dbReference>
<dbReference type="PANTHER" id="PTHR31299:SF0">
    <property type="entry name" value="ESTERASE, PUTATIVE (AFU_ORTHOLOGUE AFUA_1G05850)-RELATED"/>
    <property type="match status" value="1"/>
</dbReference>
<dbReference type="Proteomes" id="UP000288102">
    <property type="component" value="Unassembled WGS sequence"/>
</dbReference>
<evidence type="ECO:0000313" key="2">
    <source>
        <dbReference type="Proteomes" id="UP000288102"/>
    </source>
</evidence>
<dbReference type="CDD" id="cd14728">
    <property type="entry name" value="Ere-like"/>
    <property type="match status" value="1"/>
</dbReference>
<dbReference type="SUPFAM" id="SSF49464">
    <property type="entry name" value="Carboxypeptidase regulatory domain-like"/>
    <property type="match status" value="1"/>
</dbReference>
<dbReference type="SUPFAM" id="SSF159501">
    <property type="entry name" value="EreA/ChaN-like"/>
    <property type="match status" value="1"/>
</dbReference>
<gene>
    <name evidence="1" type="ORF">D0817_10855</name>
</gene>
<dbReference type="Pfam" id="PF05139">
    <property type="entry name" value="Erythro_esteras"/>
    <property type="match status" value="1"/>
</dbReference>